<accession>X0Y122</accession>
<protein>
    <recommendedName>
        <fullName evidence="3">Cytoplasmic protein</fullName>
    </recommendedName>
</protein>
<sequence>TRKSVFVGQTSLMTPNGPLPIQAVIQAKELQQAIKKFPEAMQASMERLAEEAKKYQEQQEAQIETPDSRIIVPGR</sequence>
<comment type="caution">
    <text evidence="2">The sequence shown here is derived from an EMBL/GenBank/DDBJ whole genome shotgun (WGS) entry which is preliminary data.</text>
</comment>
<evidence type="ECO:0000256" key="1">
    <source>
        <dbReference type="SAM" id="MobiDB-lite"/>
    </source>
</evidence>
<evidence type="ECO:0000313" key="2">
    <source>
        <dbReference type="EMBL" id="GAG49405.1"/>
    </source>
</evidence>
<gene>
    <name evidence="2" type="ORF">S01H1_75442</name>
</gene>
<organism evidence="2">
    <name type="scientific">marine sediment metagenome</name>
    <dbReference type="NCBI Taxonomy" id="412755"/>
    <lineage>
        <taxon>unclassified sequences</taxon>
        <taxon>metagenomes</taxon>
        <taxon>ecological metagenomes</taxon>
    </lineage>
</organism>
<evidence type="ECO:0008006" key="3">
    <source>
        <dbReference type="Google" id="ProtNLM"/>
    </source>
</evidence>
<proteinExistence type="predicted"/>
<dbReference type="AlphaFoldDB" id="X0Y122"/>
<dbReference type="EMBL" id="BARS01050545">
    <property type="protein sequence ID" value="GAG49405.1"/>
    <property type="molecule type" value="Genomic_DNA"/>
</dbReference>
<feature type="region of interest" description="Disordered" evidence="1">
    <location>
        <begin position="51"/>
        <end position="75"/>
    </location>
</feature>
<reference evidence="2" key="1">
    <citation type="journal article" date="2014" name="Front. Microbiol.">
        <title>High frequency of phylogenetically diverse reductive dehalogenase-homologous genes in deep subseafloor sedimentary metagenomes.</title>
        <authorList>
            <person name="Kawai M."/>
            <person name="Futagami T."/>
            <person name="Toyoda A."/>
            <person name="Takaki Y."/>
            <person name="Nishi S."/>
            <person name="Hori S."/>
            <person name="Arai W."/>
            <person name="Tsubouchi T."/>
            <person name="Morono Y."/>
            <person name="Uchiyama I."/>
            <person name="Ito T."/>
            <person name="Fujiyama A."/>
            <person name="Inagaki F."/>
            <person name="Takami H."/>
        </authorList>
    </citation>
    <scope>NUCLEOTIDE SEQUENCE</scope>
    <source>
        <strain evidence="2">Expedition CK06-06</strain>
    </source>
</reference>
<feature type="non-terminal residue" evidence="2">
    <location>
        <position position="1"/>
    </location>
</feature>
<name>X0Y122_9ZZZZ</name>